<dbReference type="RefSeq" id="WP_099876537.1">
    <property type="nucleotide sequence ID" value="NZ_CP024608.1"/>
</dbReference>
<dbReference type="EMBL" id="CP024608">
    <property type="protein sequence ID" value="ATQ76150.1"/>
    <property type="molecule type" value="Genomic_DNA"/>
</dbReference>
<evidence type="ECO:0000313" key="4">
    <source>
        <dbReference type="Proteomes" id="UP000229897"/>
    </source>
</evidence>
<name>A0A2D2DMF9_9BURK</name>
<gene>
    <name evidence="3" type="ORF">CR152_17635</name>
</gene>
<accession>A0A2D2DMF9</accession>
<dbReference type="AlphaFoldDB" id="A0A2D2DMF9"/>
<evidence type="ECO:0000313" key="3">
    <source>
        <dbReference type="EMBL" id="ATQ76150.1"/>
    </source>
</evidence>
<dbReference type="NCBIfam" id="NF035944">
    <property type="entry name" value="PEPxxWA-CTERM"/>
    <property type="match status" value="1"/>
</dbReference>
<feature type="chain" id="PRO_5013817077" evidence="1">
    <location>
        <begin position="27"/>
        <end position="185"/>
    </location>
</feature>
<dbReference type="Pfam" id="PF07589">
    <property type="entry name" value="PEP-CTERM"/>
    <property type="match status" value="1"/>
</dbReference>
<dbReference type="Gene3D" id="2.60.120.380">
    <property type="match status" value="1"/>
</dbReference>
<proteinExistence type="predicted"/>
<protein>
    <submittedName>
        <fullName evidence="3">PEP-CTERM sorting domain-containing protein</fullName>
    </submittedName>
</protein>
<evidence type="ECO:0000259" key="2">
    <source>
        <dbReference type="Pfam" id="PF07589"/>
    </source>
</evidence>
<sequence length="185" mass="18960">MMKKSKVFLSAIALASAALVSSQASAVEIINTSTLELVDNFAEADGFFKGGQKGDTFVDNYNFTLTQAGEFAAGVLSITGNAKNGLDITAFNLIDSTGSLFGGTLLSTGATDQWSLSTSSLSAGAYTIQIKGSILSNAAGRYSANIALAPVPEPETYAMMLAGLGLLGFTARRRNKKAAAAALAA</sequence>
<evidence type="ECO:0000256" key="1">
    <source>
        <dbReference type="SAM" id="SignalP"/>
    </source>
</evidence>
<dbReference type="KEGG" id="mass:CR152_17635"/>
<reference evidence="3" key="1">
    <citation type="submission" date="2017-10" db="EMBL/GenBank/DDBJ databases">
        <title>Massilia psychrophilum sp. nov., a novel purple-pigmented bacterium isolated from Tianshan glacier, Xinjiang Municipality, China.</title>
        <authorList>
            <person name="Wang H."/>
        </authorList>
    </citation>
    <scope>NUCLEOTIDE SEQUENCE [LARGE SCALE GENOMIC DNA]</scope>
    <source>
        <strain evidence="3">B2</strain>
    </source>
</reference>
<keyword evidence="4" id="KW-1185">Reference proteome</keyword>
<dbReference type="NCBIfam" id="TIGR02595">
    <property type="entry name" value="PEP_CTERM"/>
    <property type="match status" value="1"/>
</dbReference>
<feature type="domain" description="Ice-binding protein C-terminal" evidence="2">
    <location>
        <begin position="150"/>
        <end position="174"/>
    </location>
</feature>
<keyword evidence="1" id="KW-0732">Signal</keyword>
<organism evidence="3 4">
    <name type="scientific">Massilia violaceinigra</name>
    <dbReference type="NCBI Taxonomy" id="2045208"/>
    <lineage>
        <taxon>Bacteria</taxon>
        <taxon>Pseudomonadati</taxon>
        <taxon>Pseudomonadota</taxon>
        <taxon>Betaproteobacteria</taxon>
        <taxon>Burkholderiales</taxon>
        <taxon>Oxalobacteraceae</taxon>
        <taxon>Telluria group</taxon>
        <taxon>Massilia</taxon>
    </lineage>
</organism>
<feature type="signal peptide" evidence="1">
    <location>
        <begin position="1"/>
        <end position="26"/>
    </location>
</feature>
<dbReference type="InterPro" id="IPR013424">
    <property type="entry name" value="Ice-binding_C"/>
</dbReference>
<dbReference type="Proteomes" id="UP000229897">
    <property type="component" value="Chromosome"/>
</dbReference>
<dbReference type="NCBIfam" id="NF038126">
    <property type="entry name" value="PEP_CTERM_FxDxF"/>
    <property type="match status" value="1"/>
</dbReference>